<feature type="region of interest" description="Disordered" evidence="1">
    <location>
        <begin position="1"/>
        <end position="20"/>
    </location>
</feature>
<organism evidence="2 3">
    <name type="scientific">Thiobacillus denitrificans</name>
    <dbReference type="NCBI Taxonomy" id="36861"/>
    <lineage>
        <taxon>Bacteria</taxon>
        <taxon>Pseudomonadati</taxon>
        <taxon>Pseudomonadota</taxon>
        <taxon>Betaproteobacteria</taxon>
        <taxon>Nitrosomonadales</taxon>
        <taxon>Thiobacillaceae</taxon>
        <taxon>Thiobacillus</taxon>
    </lineage>
</organism>
<dbReference type="RefSeq" id="WP_059758258.1">
    <property type="nucleotide sequence ID" value="NZ_LDUG01000048.1"/>
</dbReference>
<dbReference type="PATRIC" id="fig|36861.3.peg.2718"/>
<gene>
    <name evidence="2" type="ORF">ABW22_14480</name>
</gene>
<sequence length="599" mass="66159">MPKVPTYDSFQATPTAQPQTRFDAPAMVDTAGKQAQQTGQALMQSGGQLGQVALDMQRDANKTRIDDATNQAVKLDTDLRLDMLKLEGRNALERPDGLSLADEYGKKLKQGLDGITASLGNEAQKQGFAHVGSQISGKLYALASGHMVKQQETHQKEIWQTGIETATERATLLYADTEERLRSQEAIKTITAEMAQKYGLDKDVADRAYTEAVSPMHSGIIKTLIADDKADVAKAYYDENSASMTLQARAQVQGHIAEAGSTKMAETTADEVWSRIGPADANSPVRLFDMEKQLRAELAGSPDAMKKGVSALRERASAFNAQQAEVLAGGINGVWGMIDAGAGMRKVQNGQAWLELPEKDRHDIRKTLESEAHARESRAYTAESRSLVRSQRNEKSLLLQNGDQYLTDTDPAVLARMSRAEVEAKRSTFGLEATKQLLSKWDTLQKPGKLSEAKMDKQDFDMVADSLGLSPYSRGINEDKRRALGTLQFRVEQLINRQQQGGITLTREQKMDLMKKEMAQEVIVDGGMFSRDRSVPVIALNPDQIGDVVIPQADRSTIAQKMAERYRRNQDPLFAPTEDNLRHWYLMSKSQSANLIKGP</sequence>
<accession>A0A106BIY1</accession>
<dbReference type="OrthoDB" id="9182040at2"/>
<protein>
    <submittedName>
        <fullName evidence="2">Uncharacterized protein</fullName>
    </submittedName>
</protein>
<evidence type="ECO:0000313" key="2">
    <source>
        <dbReference type="EMBL" id="KVW93335.1"/>
    </source>
</evidence>
<dbReference type="Proteomes" id="UP000064243">
    <property type="component" value="Unassembled WGS sequence"/>
</dbReference>
<comment type="caution">
    <text evidence="2">The sequence shown here is derived from an EMBL/GenBank/DDBJ whole genome shotgun (WGS) entry which is preliminary data.</text>
</comment>
<feature type="compositionally biased region" description="Polar residues" evidence="1">
    <location>
        <begin position="8"/>
        <end position="20"/>
    </location>
</feature>
<reference evidence="2 3" key="1">
    <citation type="journal article" date="2015" name="Appl. Environ. Microbiol.">
        <title>Aerobic and Anaerobic Thiosulfate Oxidation by a Cold-Adapted, Subglacial Chemoautotroph.</title>
        <authorList>
            <person name="Harrold Z.R."/>
            <person name="Skidmore M.L."/>
            <person name="Hamilton T.L."/>
            <person name="Desch L."/>
            <person name="Amada K."/>
            <person name="van Gelder W."/>
            <person name="Glover K."/>
            <person name="Roden E.E."/>
            <person name="Boyd E.S."/>
        </authorList>
    </citation>
    <scope>NUCLEOTIDE SEQUENCE [LARGE SCALE GENOMIC DNA]</scope>
    <source>
        <strain evidence="2 3">RG</strain>
    </source>
</reference>
<proteinExistence type="predicted"/>
<evidence type="ECO:0000256" key="1">
    <source>
        <dbReference type="SAM" id="MobiDB-lite"/>
    </source>
</evidence>
<dbReference type="EMBL" id="LDUG01000048">
    <property type="protein sequence ID" value="KVW93335.1"/>
    <property type="molecule type" value="Genomic_DNA"/>
</dbReference>
<name>A0A106BIY1_THIDE</name>
<evidence type="ECO:0000313" key="3">
    <source>
        <dbReference type="Proteomes" id="UP000064243"/>
    </source>
</evidence>
<keyword evidence="3" id="KW-1185">Reference proteome</keyword>
<dbReference type="AlphaFoldDB" id="A0A106BIY1"/>